<dbReference type="Pfam" id="PF00202">
    <property type="entry name" value="Aminotran_3"/>
    <property type="match status" value="1"/>
</dbReference>
<gene>
    <name evidence="5" type="ORF">GBAR_LOCUS21010</name>
</gene>
<dbReference type="InterPro" id="IPR049704">
    <property type="entry name" value="Aminotrans_3_PPA_site"/>
</dbReference>
<dbReference type="InterPro" id="IPR005814">
    <property type="entry name" value="Aminotrans_3"/>
</dbReference>
<evidence type="ECO:0000256" key="3">
    <source>
        <dbReference type="ARBA" id="ARBA00022898"/>
    </source>
</evidence>
<dbReference type="GO" id="GO:0030170">
    <property type="term" value="F:pyridoxal phosphate binding"/>
    <property type="evidence" value="ECO:0007669"/>
    <property type="project" value="InterPro"/>
</dbReference>
<evidence type="ECO:0000256" key="4">
    <source>
        <dbReference type="RuleBase" id="RU003560"/>
    </source>
</evidence>
<dbReference type="PROSITE" id="PS00600">
    <property type="entry name" value="AA_TRANSFER_CLASS_3"/>
    <property type="match status" value="1"/>
</dbReference>
<evidence type="ECO:0000313" key="5">
    <source>
        <dbReference type="EMBL" id="CAI8037565.1"/>
    </source>
</evidence>
<dbReference type="PANTHER" id="PTHR43713:SF3">
    <property type="entry name" value="GLUTAMATE-1-SEMIALDEHYDE 2,1-AMINOMUTASE 1, CHLOROPLASTIC-RELATED"/>
    <property type="match status" value="1"/>
</dbReference>
<dbReference type="SUPFAM" id="SSF53383">
    <property type="entry name" value="PLP-dependent transferases"/>
    <property type="match status" value="1"/>
</dbReference>
<keyword evidence="3 4" id="KW-0663">Pyridoxal phosphate</keyword>
<dbReference type="InterPro" id="IPR015422">
    <property type="entry name" value="PyrdxlP-dep_Trfase_small"/>
</dbReference>
<keyword evidence="6" id="KW-1185">Reference proteome</keyword>
<dbReference type="PANTHER" id="PTHR43713">
    <property type="entry name" value="GLUTAMATE-1-SEMIALDEHYDE 2,1-AMINOMUTASE"/>
    <property type="match status" value="1"/>
</dbReference>
<dbReference type="InterPro" id="IPR015424">
    <property type="entry name" value="PyrdxlP-dep_Trfase"/>
</dbReference>
<evidence type="ECO:0000313" key="6">
    <source>
        <dbReference type="Proteomes" id="UP001174909"/>
    </source>
</evidence>
<reference evidence="5" key="1">
    <citation type="submission" date="2023-03" db="EMBL/GenBank/DDBJ databases">
        <authorList>
            <person name="Steffen K."/>
            <person name="Cardenas P."/>
        </authorList>
    </citation>
    <scope>NUCLEOTIDE SEQUENCE</scope>
</reference>
<comment type="caution">
    <text evidence="5">The sequence shown here is derived from an EMBL/GenBank/DDBJ whole genome shotgun (WGS) entry which is preliminary data.</text>
</comment>
<dbReference type="GO" id="GO:0008483">
    <property type="term" value="F:transaminase activity"/>
    <property type="evidence" value="ECO:0007669"/>
    <property type="project" value="InterPro"/>
</dbReference>
<organism evidence="5 6">
    <name type="scientific">Geodia barretti</name>
    <name type="common">Barrett's horny sponge</name>
    <dbReference type="NCBI Taxonomy" id="519541"/>
    <lineage>
        <taxon>Eukaryota</taxon>
        <taxon>Metazoa</taxon>
        <taxon>Porifera</taxon>
        <taxon>Demospongiae</taxon>
        <taxon>Heteroscleromorpha</taxon>
        <taxon>Tetractinellida</taxon>
        <taxon>Astrophorina</taxon>
        <taxon>Geodiidae</taxon>
        <taxon>Geodia</taxon>
    </lineage>
</organism>
<dbReference type="AlphaFoldDB" id="A0AA35SWS6"/>
<dbReference type="Gene3D" id="3.40.640.10">
    <property type="entry name" value="Type I PLP-dependent aspartate aminotransferase-like (Major domain)"/>
    <property type="match status" value="1"/>
</dbReference>
<comment type="cofactor">
    <cofactor evidence="1">
        <name>pyridoxal 5'-phosphate</name>
        <dbReference type="ChEBI" id="CHEBI:597326"/>
    </cofactor>
</comment>
<name>A0AA35SWS6_GEOBA</name>
<dbReference type="Gene3D" id="3.90.1150.10">
    <property type="entry name" value="Aspartate Aminotransferase, domain 1"/>
    <property type="match status" value="1"/>
</dbReference>
<protein>
    <submittedName>
        <fullName evidence="5">Glutamate-1-semialdehyde 2,1-aminomutase</fullName>
    </submittedName>
</protein>
<dbReference type="EMBL" id="CASHTH010002947">
    <property type="protein sequence ID" value="CAI8037565.1"/>
    <property type="molecule type" value="Genomic_DNA"/>
</dbReference>
<comment type="similarity">
    <text evidence="2 4">Belongs to the class-III pyridoxal-phosphate-dependent aminotransferase family.</text>
</comment>
<dbReference type="Proteomes" id="UP001174909">
    <property type="component" value="Unassembled WGS sequence"/>
</dbReference>
<evidence type="ECO:0000256" key="1">
    <source>
        <dbReference type="ARBA" id="ARBA00001933"/>
    </source>
</evidence>
<dbReference type="InterPro" id="IPR015421">
    <property type="entry name" value="PyrdxlP-dep_Trfase_major"/>
</dbReference>
<sequence length="391" mass="41732">MSITPAAMALCCLATAGRRSCRHSGRSAGRHAPGANHEREVRWAQIVRELVPCAERVRFTSSGTEATHMALRLARAHTGKNKIVRFKGHFHGWHDHMTSGYTSHFDGAPTAGVLPDLAAQVILLPPGDREATRAAFEGDDDIAAAILEPTGGSFGLVPHVPEFLGFLRELTAKHGAVLIFDEVVTGFRVAPGGAQGYFGVTPDMSTHAKIIAGGLPGGAVAGRREILDDLDFYATRESGREKIFHPGTFNANPVSAAAGTAALTIVRDSDACERASAFGAELRAALNGVLEAEGVPWSVYGTFSAFHLFMNPRGRAIRPASFDPLDIDYAELKDRPPELVNKVRLGLLVNGVDIQGWPGGVTSAANTADDISVTADALRETIRMLRREGEL</sequence>
<accession>A0AA35SWS6</accession>
<evidence type="ECO:0000256" key="2">
    <source>
        <dbReference type="ARBA" id="ARBA00008954"/>
    </source>
</evidence>
<proteinExistence type="inferred from homology"/>